<dbReference type="Pfam" id="PF13229">
    <property type="entry name" value="Beta_helix"/>
    <property type="match status" value="1"/>
</dbReference>
<evidence type="ECO:0000313" key="3">
    <source>
        <dbReference type="EMBL" id="NWJ49194.1"/>
    </source>
</evidence>
<protein>
    <submittedName>
        <fullName evidence="3">Right-handed parallel beta-helix repeat-containing protein</fullName>
    </submittedName>
</protein>
<dbReference type="Proteomes" id="UP000521676">
    <property type="component" value="Unassembled WGS sequence"/>
</dbReference>
<evidence type="ECO:0000256" key="1">
    <source>
        <dbReference type="SAM" id="Phobius"/>
    </source>
</evidence>
<evidence type="ECO:0000313" key="5">
    <source>
        <dbReference type="Proteomes" id="UP000521676"/>
    </source>
</evidence>
<keyword evidence="1" id="KW-1133">Transmembrane helix</keyword>
<dbReference type="EMBL" id="CP128401">
    <property type="protein sequence ID" value="WJW70238.1"/>
    <property type="molecule type" value="Genomic_DNA"/>
</dbReference>
<feature type="domain" description="Fibronectin type-III" evidence="2">
    <location>
        <begin position="553"/>
        <end position="644"/>
    </location>
</feature>
<dbReference type="PROSITE" id="PS50853">
    <property type="entry name" value="FN3"/>
    <property type="match status" value="1"/>
</dbReference>
<feature type="transmembrane region" description="Helical" evidence="1">
    <location>
        <begin position="12"/>
        <end position="34"/>
    </location>
</feature>
<evidence type="ECO:0000313" key="4">
    <source>
        <dbReference type="EMBL" id="WJW70238.1"/>
    </source>
</evidence>
<dbReference type="RefSeq" id="WP_341472114.1">
    <property type="nucleotide sequence ID" value="NZ_CP128401.1"/>
</dbReference>
<geneLocation type="plasmid" evidence="4 6">
    <name>unnamed1</name>
</geneLocation>
<gene>
    <name evidence="3" type="ORF">HXX08_25330</name>
    <name evidence="4" type="ORF">OZ401_004759</name>
</gene>
<dbReference type="SUPFAM" id="SSF49265">
    <property type="entry name" value="Fibronectin type III"/>
    <property type="match status" value="1"/>
</dbReference>
<proteinExistence type="predicted"/>
<dbReference type="InterPro" id="IPR006626">
    <property type="entry name" value="PbH1"/>
</dbReference>
<evidence type="ECO:0000313" key="6">
    <source>
        <dbReference type="Proteomes" id="UP001431572"/>
    </source>
</evidence>
<reference evidence="4" key="2">
    <citation type="journal article" date="2024" name="Nature">
        <title>Anoxygenic phototroph of the Chloroflexota uses a type I reaction centre.</title>
        <authorList>
            <person name="Tsuji J.M."/>
            <person name="Shaw N.A."/>
            <person name="Nagashima S."/>
            <person name="Venkiteswaran J.J."/>
            <person name="Schiff S.L."/>
            <person name="Watanabe T."/>
            <person name="Fukui M."/>
            <person name="Hanada S."/>
            <person name="Tank M."/>
            <person name="Neufeld J.D."/>
        </authorList>
    </citation>
    <scope>NUCLEOTIDE SEQUENCE</scope>
    <source>
        <strain evidence="4">L227-S17</strain>
        <plasmid evidence="4 6">unnamed1</plasmid>
    </source>
</reference>
<accession>A0A8T7MAX9</accession>
<dbReference type="InterPro" id="IPR011050">
    <property type="entry name" value="Pectin_lyase_fold/virulence"/>
</dbReference>
<evidence type="ECO:0000259" key="2">
    <source>
        <dbReference type="PROSITE" id="PS50853"/>
    </source>
</evidence>
<dbReference type="InterPro" id="IPR012334">
    <property type="entry name" value="Pectin_lyas_fold"/>
</dbReference>
<dbReference type="EMBL" id="JACATZ010000023">
    <property type="protein sequence ID" value="NWJ49194.1"/>
    <property type="molecule type" value="Genomic_DNA"/>
</dbReference>
<keyword evidence="6" id="KW-1185">Reference proteome</keyword>
<reference evidence="3 5" key="1">
    <citation type="submission" date="2020-06" db="EMBL/GenBank/DDBJ databases">
        <title>Anoxygenic phototrophic Chloroflexota member uses a Type I reaction center.</title>
        <authorList>
            <person name="Tsuji J.M."/>
            <person name="Shaw N.A."/>
            <person name="Nagashima S."/>
            <person name="Venkiteswaran J."/>
            <person name="Schiff S.L."/>
            <person name="Hanada S."/>
            <person name="Tank M."/>
            <person name="Neufeld J.D."/>
        </authorList>
    </citation>
    <scope>NUCLEOTIDE SEQUENCE [LARGE SCALE GENOMIC DNA]</scope>
    <source>
        <strain evidence="3">L227-S17</strain>
    </source>
</reference>
<dbReference type="SMART" id="SM00060">
    <property type="entry name" value="FN3"/>
    <property type="match status" value="1"/>
</dbReference>
<dbReference type="SMART" id="SM00710">
    <property type="entry name" value="PbH1"/>
    <property type="match status" value="5"/>
</dbReference>
<keyword evidence="4" id="KW-0614">Plasmid</keyword>
<dbReference type="InterPro" id="IPR039448">
    <property type="entry name" value="Beta_helix"/>
</dbReference>
<dbReference type="CDD" id="cd00063">
    <property type="entry name" value="FN3"/>
    <property type="match status" value="1"/>
</dbReference>
<sequence>MKHKSLPQHSILFPPTFLWIFLLLSILLFIVLSLESANNLKAQVIEPRYYDMGTPIFRDLWVDPVNGNDSALGDSRAQPLRTLAEAWARIPSGTLLSGSGYRITLVPGDYPESALPSSGWMESRYGTYQFPILIQSADGPGTTRLHGYLNIFDTRYLYLSGLDFVTDLNYGGGSNVVHIEQGDHILIRNSKLDGFDGSVSQPQETLKVNQSHYIYVEDSDISGAFWFALDFVGVQNGHIQGNRLHRTDNDCVVLKGGSAYLRIEGNRIYDCGNIGFSAGQGTGFEFMVSPWLHYEAYDMKFINNLVYDVQNAGMAVRGGYNILLANNTLYTVGIASGGAALLLVAPGSRSCDGDSAACQSRNSAGGWGPASQSEGGEWIPDRNVFVYNNIFYNPTPVQTVYTHLSIFGAVVPPVGTNIPNPAQSDTNLKIQGNLIWNGPTDHPLGVEESDQGCQPTNPTCNQTQLLRDNAVNTIEPQLVAPSSNDFHPVVGGNIFGASSFSISDFLGGDRPTTPLAPVGNLTNSVIWDFDGQTRTALGLIGAYAYSTSNSPHEEAALTVWSISSSQIELSWHAFGSQVSGYIIERSLNGTSGWTQTGSEVDPGIGRLVDSGLDSVTEYFYRVKALPIGGLSSYSNLAAATTTLIKVSQSSDNGQGNVTESLSWAFGQSAPGRTIYFALNPANTIEVTGALPMLPAGNNQAGVTRMITLLGACGSSSVVLKGKDLPGNTSGLLLGGFDNLIGLTVGNFPGVQVQSILGKTNNHFQCVIIKKTM</sequence>
<organism evidence="3 5">
    <name type="scientific">Candidatus Chlorohelix allophototropha</name>
    <dbReference type="NCBI Taxonomy" id="3003348"/>
    <lineage>
        <taxon>Bacteria</taxon>
        <taxon>Bacillati</taxon>
        <taxon>Chloroflexota</taxon>
        <taxon>Chloroflexia</taxon>
        <taxon>Candidatus Chloroheliales</taxon>
        <taxon>Candidatus Chloroheliaceae</taxon>
        <taxon>Candidatus Chlorohelix</taxon>
    </lineage>
</organism>
<dbReference type="InterPro" id="IPR036116">
    <property type="entry name" value="FN3_sf"/>
</dbReference>
<dbReference type="InterPro" id="IPR013783">
    <property type="entry name" value="Ig-like_fold"/>
</dbReference>
<dbReference type="AlphaFoldDB" id="A0A8T7MAX9"/>
<dbReference type="InterPro" id="IPR003961">
    <property type="entry name" value="FN3_dom"/>
</dbReference>
<dbReference type="Gene3D" id="2.60.40.10">
    <property type="entry name" value="Immunoglobulins"/>
    <property type="match status" value="1"/>
</dbReference>
<name>A0A8T7MAX9_9CHLR</name>
<dbReference type="Gene3D" id="2.160.20.10">
    <property type="entry name" value="Single-stranded right-handed beta-helix, Pectin lyase-like"/>
    <property type="match status" value="1"/>
</dbReference>
<keyword evidence="1" id="KW-0472">Membrane</keyword>
<keyword evidence="1" id="KW-0812">Transmembrane</keyword>
<dbReference type="Proteomes" id="UP001431572">
    <property type="component" value="Plasmid unnamed1"/>
</dbReference>
<dbReference type="SUPFAM" id="SSF51126">
    <property type="entry name" value="Pectin lyase-like"/>
    <property type="match status" value="1"/>
</dbReference>